<accession>A0A7K0BPD9</accession>
<evidence type="ECO:0000313" key="2">
    <source>
        <dbReference type="Proteomes" id="UP000487268"/>
    </source>
</evidence>
<dbReference type="InterPro" id="IPR046016">
    <property type="entry name" value="Dur/DurB-like"/>
</dbReference>
<proteinExistence type="predicted"/>
<comment type="caution">
    <text evidence="1">The sequence shown here is derived from an EMBL/GenBank/DDBJ whole genome shotgun (WGS) entry which is preliminary data.</text>
</comment>
<gene>
    <name evidence="1" type="ORF">ACRB68_10320</name>
</gene>
<dbReference type="AlphaFoldDB" id="A0A7K0BPD9"/>
<dbReference type="Proteomes" id="UP000487268">
    <property type="component" value="Unassembled WGS sequence"/>
</dbReference>
<protein>
    <submittedName>
        <fullName evidence="1">Uncharacterized protein</fullName>
    </submittedName>
</protein>
<dbReference type="EMBL" id="WEGH01000001">
    <property type="protein sequence ID" value="MQY02997.1"/>
    <property type="molecule type" value="Genomic_DNA"/>
</dbReference>
<name>A0A7K0BPD9_9ACTN</name>
<evidence type="ECO:0000313" key="1">
    <source>
        <dbReference type="EMBL" id="MQY02997.1"/>
    </source>
</evidence>
<keyword evidence="2" id="KW-1185">Reference proteome</keyword>
<dbReference type="Pfam" id="PF19398">
    <property type="entry name" value="DurB-like"/>
    <property type="match status" value="1"/>
</dbReference>
<dbReference type="RefSeq" id="WP_194293188.1">
    <property type="nucleotide sequence ID" value="NZ_WEGH01000001.1"/>
</dbReference>
<reference evidence="1 2" key="1">
    <citation type="submission" date="2019-10" db="EMBL/GenBank/DDBJ databases">
        <title>Actinomadura rubteroloni sp. nov. and Actinomadura macrotermitis sp. nov., isolated from the gut of fungus growing-termite Macrotermes natalensis.</title>
        <authorList>
            <person name="Benndorf R."/>
            <person name="Martin K."/>
            <person name="Kuefner M."/>
            <person name="De Beer W."/>
            <person name="Kaster A.-K."/>
            <person name="Vollmers J."/>
            <person name="Poulsen M."/>
            <person name="Beemelmanns C."/>
        </authorList>
    </citation>
    <scope>NUCLEOTIDE SEQUENCE [LARGE SCALE GENOMIC DNA]</scope>
    <source>
        <strain evidence="1 2">RB68</strain>
    </source>
</reference>
<organism evidence="1 2">
    <name type="scientific">Actinomadura macrotermitis</name>
    <dbReference type="NCBI Taxonomy" id="2585200"/>
    <lineage>
        <taxon>Bacteria</taxon>
        <taxon>Bacillati</taxon>
        <taxon>Actinomycetota</taxon>
        <taxon>Actinomycetes</taxon>
        <taxon>Streptosporangiales</taxon>
        <taxon>Thermomonosporaceae</taxon>
        <taxon>Actinomadura</taxon>
    </lineage>
</organism>
<sequence>MSAITFEPRDAGTKDMTEIDRVFFEATSPAAQHGEQACVSTCVSGFTIKCDGNTFNQTCVTGATLRCDG</sequence>